<name>A0A367RLK4_NOSPU</name>
<evidence type="ECO:0000313" key="2">
    <source>
        <dbReference type="Proteomes" id="UP000252085"/>
    </source>
</evidence>
<accession>A0A367RLK4</accession>
<organism evidence="1 2">
    <name type="scientific">Nostoc punctiforme NIES-2108</name>
    <dbReference type="NCBI Taxonomy" id="1356359"/>
    <lineage>
        <taxon>Bacteria</taxon>
        <taxon>Bacillati</taxon>
        <taxon>Cyanobacteriota</taxon>
        <taxon>Cyanophyceae</taxon>
        <taxon>Nostocales</taxon>
        <taxon>Nostocaceae</taxon>
        <taxon>Nostoc</taxon>
    </lineage>
</organism>
<gene>
    <name evidence="1" type="ORF">A6769_15470</name>
</gene>
<sequence>MFHGIERELLNGVPWLFGQQSQLPHDLQLTDQQEHEIRDIWEFPPQESADREPIVKQEIKRFGIFSKLKSFYLLATPNSPPQASLLNK</sequence>
<dbReference type="Proteomes" id="UP000252085">
    <property type="component" value="Unassembled WGS sequence"/>
</dbReference>
<protein>
    <submittedName>
        <fullName evidence="1">Uncharacterized protein</fullName>
    </submittedName>
</protein>
<reference evidence="1 2" key="1">
    <citation type="submission" date="2016-04" db="EMBL/GenBank/DDBJ databases">
        <authorList>
            <person name="Evans L.H."/>
            <person name="Alamgir A."/>
            <person name="Owens N."/>
            <person name="Weber N.D."/>
            <person name="Virtaneva K."/>
            <person name="Barbian K."/>
            <person name="Babar A."/>
            <person name="Rosenke K."/>
        </authorList>
    </citation>
    <scope>NUCLEOTIDE SEQUENCE [LARGE SCALE GENOMIC DNA]</scope>
    <source>
        <strain evidence="1">NIES-2108</strain>
    </source>
</reference>
<comment type="caution">
    <text evidence="1">The sequence shown here is derived from an EMBL/GenBank/DDBJ whole genome shotgun (WGS) entry which is preliminary data.</text>
</comment>
<dbReference type="AlphaFoldDB" id="A0A367RLK4"/>
<dbReference type="EMBL" id="LXQE01000148">
    <property type="protein sequence ID" value="RCJ36534.1"/>
    <property type="molecule type" value="Genomic_DNA"/>
</dbReference>
<proteinExistence type="predicted"/>
<evidence type="ECO:0000313" key="1">
    <source>
        <dbReference type="EMBL" id="RCJ36534.1"/>
    </source>
</evidence>